<dbReference type="Proteomes" id="UP000190848">
    <property type="component" value="Plasmid unnamed"/>
</dbReference>
<geneLocation type="plasmid" evidence="3 4">
    <name>unnamed</name>
</geneLocation>
<evidence type="ECO:0000259" key="2">
    <source>
        <dbReference type="Pfam" id="PF13240"/>
    </source>
</evidence>
<name>A0AAU8V0Z1_9FLAO</name>
<keyword evidence="3" id="KW-0614">Plasmid</keyword>
<keyword evidence="1" id="KW-0472">Membrane</keyword>
<reference evidence="3 4" key="1">
    <citation type="submission" date="2016-07" db="EMBL/GenBank/DDBJ databases">
        <title>Revisiting the taxonomy of the Elizabethkingia Genus using Whole-Genome Sequencing, Optical Mapping, and MALDI-TOF, along with proposal of three novel Elizabethkingia species: Elizabethkingia bruuniana sp. nov., Elizabethkingia ursingii sp. nov., and Elizabethkingia occulta sp. nov.</title>
        <authorList>
            <person name="Nicholson A.C."/>
        </authorList>
    </citation>
    <scope>NUCLEOTIDE SEQUENCE [LARGE SCALE GENOMIC DNA]</scope>
    <source>
        <strain evidence="3 4">F3201</strain>
        <plasmid evidence="3 4">unnamed</plasmid>
    </source>
</reference>
<sequence length="85" mass="9435">MIIQCPECSKQVSDQAYTCPNCGFSIKKIEKPSPGCFMKTLNAGCLIFFIIIGIILFGVILNAISMYKNKATKKESVKIEKRNGK</sequence>
<evidence type="ECO:0000313" key="4">
    <source>
        <dbReference type="Proteomes" id="UP000190848"/>
    </source>
</evidence>
<proteinExistence type="predicted"/>
<gene>
    <name evidence="3" type="ORF">BBD32_19260</name>
</gene>
<dbReference type="Pfam" id="PF13240">
    <property type="entry name" value="Zn_Ribbon_1"/>
    <property type="match status" value="1"/>
</dbReference>
<evidence type="ECO:0000256" key="1">
    <source>
        <dbReference type="SAM" id="Phobius"/>
    </source>
</evidence>
<dbReference type="AlphaFoldDB" id="A0AAU8V0Z1"/>
<feature type="transmembrane region" description="Helical" evidence="1">
    <location>
        <begin position="41"/>
        <end position="64"/>
    </location>
</feature>
<organism evidence="3 4">
    <name type="scientific">Elizabethkingia anophelis</name>
    <dbReference type="NCBI Taxonomy" id="1117645"/>
    <lineage>
        <taxon>Bacteria</taxon>
        <taxon>Pseudomonadati</taxon>
        <taxon>Bacteroidota</taxon>
        <taxon>Flavobacteriia</taxon>
        <taxon>Flavobacteriales</taxon>
        <taxon>Weeksellaceae</taxon>
        <taxon>Elizabethkingia</taxon>
    </lineage>
</organism>
<evidence type="ECO:0000313" key="3">
    <source>
        <dbReference type="EMBL" id="AQX03684.1"/>
    </source>
</evidence>
<feature type="domain" description="Zinc-ribbon" evidence="2">
    <location>
        <begin position="5"/>
        <end position="25"/>
    </location>
</feature>
<dbReference type="EMBL" id="CP016375">
    <property type="protein sequence ID" value="AQX03684.1"/>
    <property type="molecule type" value="Genomic_DNA"/>
</dbReference>
<keyword evidence="1" id="KW-1133">Transmembrane helix</keyword>
<protein>
    <recommendedName>
        <fullName evidence="2">Zinc-ribbon domain-containing protein</fullName>
    </recommendedName>
</protein>
<dbReference type="InterPro" id="IPR026870">
    <property type="entry name" value="Zinc_ribbon_dom"/>
</dbReference>
<keyword evidence="1" id="KW-0812">Transmembrane</keyword>
<accession>A0AAU8V0Z1</accession>